<dbReference type="AlphaFoldDB" id="A0A9P8CN68"/>
<dbReference type="GeneID" id="70288559"/>
<dbReference type="RefSeq" id="XP_046117393.1">
    <property type="nucleotide sequence ID" value="XM_046257656.1"/>
</dbReference>
<dbReference type="Gene3D" id="3.30.559.10">
    <property type="entry name" value="Chloramphenicol acetyltransferase-like domain"/>
    <property type="match status" value="1"/>
</dbReference>
<dbReference type="InterPro" id="IPR010828">
    <property type="entry name" value="Atf2/Sli1-like"/>
</dbReference>
<gene>
    <name evidence="1" type="ORF">F5Z01DRAFT_139878</name>
</gene>
<dbReference type="EMBL" id="MU251257">
    <property type="protein sequence ID" value="KAG9253469.1"/>
    <property type="molecule type" value="Genomic_DNA"/>
</dbReference>
<sequence length="489" mass="54163">MTMAAESPKPKALRRLCGSELFSSTRHHMGIYRAVSVSARYSIPSQTKDVEATLTAALGDVVKDQPLMRVGILDEDTNQAAFSHLAEINLRNHMKWVTTSATTPEEYESRIAKIQGDAHEALWPNVATQAPWRIIIVRPTEKQYLDIMFLFHHGLFDGNAGGEFHQHLQKALRAQTPSLADADVDPILCFKEPPELPESLEDAVPFKNTYMFVAKALWEAKAPDFLQPHKTPVWAGKPVDYDHPHITRIKPLDFSPDVLQSLLKGSRENGSTLTCTFHALILASISRRTSAEEAQAFASTTPISLRNYMRKDVNQCLKNKMRGLVTSTSHDHSPTAVSALRQPGATDDLIWQTARRVKADLAKKAETLPVDDVIGLVSLIKDLFAFHASKNNKPRTGAWEISNLGVLKQQDATATDDGEQGWEILRAMFSNGAQVSQAIGFNMISIPGKGLTIGISWQEGIVEDTLITGIGEDLLEFAARWHEEGRFLA</sequence>
<dbReference type="GO" id="GO:0008080">
    <property type="term" value="F:N-acetyltransferase activity"/>
    <property type="evidence" value="ECO:0007669"/>
    <property type="project" value="TreeGrafter"/>
</dbReference>
<comment type="caution">
    <text evidence="1">The sequence shown here is derived from an EMBL/GenBank/DDBJ whole genome shotgun (WGS) entry which is preliminary data.</text>
</comment>
<keyword evidence="2" id="KW-1185">Reference proteome</keyword>
<dbReference type="SUPFAM" id="SSF52777">
    <property type="entry name" value="CoA-dependent acyltransferases"/>
    <property type="match status" value="2"/>
</dbReference>
<organism evidence="1 2">
    <name type="scientific">Emericellopsis atlantica</name>
    <dbReference type="NCBI Taxonomy" id="2614577"/>
    <lineage>
        <taxon>Eukaryota</taxon>
        <taxon>Fungi</taxon>
        <taxon>Dikarya</taxon>
        <taxon>Ascomycota</taxon>
        <taxon>Pezizomycotina</taxon>
        <taxon>Sordariomycetes</taxon>
        <taxon>Hypocreomycetidae</taxon>
        <taxon>Hypocreales</taxon>
        <taxon>Bionectriaceae</taxon>
        <taxon>Emericellopsis</taxon>
    </lineage>
</organism>
<dbReference type="Proteomes" id="UP000887229">
    <property type="component" value="Unassembled WGS sequence"/>
</dbReference>
<proteinExistence type="predicted"/>
<dbReference type="OrthoDB" id="2150604at2759"/>
<evidence type="ECO:0000313" key="2">
    <source>
        <dbReference type="Proteomes" id="UP000887229"/>
    </source>
</evidence>
<dbReference type="InterPro" id="IPR023213">
    <property type="entry name" value="CAT-like_dom_sf"/>
</dbReference>
<dbReference type="PANTHER" id="PTHR28037:SF1">
    <property type="entry name" value="ALCOHOL O-ACETYLTRANSFERASE 1-RELATED"/>
    <property type="match status" value="1"/>
</dbReference>
<dbReference type="PANTHER" id="PTHR28037">
    <property type="entry name" value="ALCOHOL O-ACETYLTRANSFERASE 1-RELATED"/>
    <property type="match status" value="1"/>
</dbReference>
<evidence type="ECO:0000313" key="1">
    <source>
        <dbReference type="EMBL" id="KAG9253469.1"/>
    </source>
</evidence>
<name>A0A9P8CN68_9HYPO</name>
<reference evidence="1" key="1">
    <citation type="journal article" date="2021" name="IMA Fungus">
        <title>Genomic characterization of three marine fungi, including Emericellopsis atlantica sp. nov. with signatures of a generalist lifestyle and marine biomass degradation.</title>
        <authorList>
            <person name="Hagestad O.C."/>
            <person name="Hou L."/>
            <person name="Andersen J.H."/>
            <person name="Hansen E.H."/>
            <person name="Altermark B."/>
            <person name="Li C."/>
            <person name="Kuhnert E."/>
            <person name="Cox R.J."/>
            <person name="Crous P.W."/>
            <person name="Spatafora J.W."/>
            <person name="Lail K."/>
            <person name="Amirebrahimi M."/>
            <person name="Lipzen A."/>
            <person name="Pangilinan J."/>
            <person name="Andreopoulos W."/>
            <person name="Hayes R.D."/>
            <person name="Ng V."/>
            <person name="Grigoriev I.V."/>
            <person name="Jackson S.A."/>
            <person name="Sutton T.D.S."/>
            <person name="Dobson A.D.W."/>
            <person name="Rama T."/>
        </authorList>
    </citation>
    <scope>NUCLEOTIDE SEQUENCE</scope>
    <source>
        <strain evidence="1">TS7</strain>
    </source>
</reference>
<accession>A0A9P8CN68</accession>
<dbReference type="InterPro" id="IPR052058">
    <property type="entry name" value="Alcohol_O-acetyltransferase"/>
</dbReference>
<dbReference type="Pfam" id="PF07247">
    <property type="entry name" value="AATase"/>
    <property type="match status" value="1"/>
</dbReference>
<protein>
    <submittedName>
        <fullName evidence="1">Alcohol acetyltransferase</fullName>
    </submittedName>
</protein>